<accession>A0A0C5C1Y6</accession>
<dbReference type="EMBL" id="CP010525">
    <property type="protein sequence ID" value="AJO22288.1"/>
    <property type="molecule type" value="Genomic_DNA"/>
</dbReference>
<dbReference type="AlphaFoldDB" id="A0A0C5C1Y6"/>
<reference evidence="4" key="4">
    <citation type="submission" date="2016-01" db="EMBL/GenBank/DDBJ databases">
        <authorList>
            <person name="Mitreva M."/>
            <person name="Pepin K.H."/>
            <person name="Mihindukulasuriya K.A."/>
            <person name="Fulton R."/>
            <person name="Fronick C."/>
            <person name="O'Laughlin M."/>
            <person name="Miner T."/>
            <person name="Herter B."/>
            <person name="Rosa B.A."/>
            <person name="Cordes M."/>
            <person name="Tomlinson C."/>
            <person name="Wollam A."/>
            <person name="Palsikar V.B."/>
            <person name="Mardis E.R."/>
            <person name="Wilson R.K."/>
        </authorList>
    </citation>
    <scope>NUCLEOTIDE SEQUENCE [LARGE SCALE GENOMIC DNA]</scope>
    <source>
        <strain evidence="4">GED7749B</strain>
    </source>
</reference>
<sequence>MRVEPRVQNSSLAGGGFFIFWLCFRADVLVRMPAKSSLVQAARVTA</sequence>
<evidence type="ECO:0000313" key="2">
    <source>
        <dbReference type="EMBL" id="KWZ84682.1"/>
    </source>
</evidence>
<evidence type="ECO:0000313" key="3">
    <source>
        <dbReference type="Proteomes" id="UP000032024"/>
    </source>
</evidence>
<dbReference type="Proteomes" id="UP000070376">
    <property type="component" value="Unassembled WGS sequence"/>
</dbReference>
<keyword evidence="3" id="KW-1185">Reference proteome</keyword>
<evidence type="ECO:0000313" key="4">
    <source>
        <dbReference type="Proteomes" id="UP000070376"/>
    </source>
</evidence>
<proteinExistence type="predicted"/>
<protein>
    <submittedName>
        <fullName evidence="2">Uncharacterized protein</fullName>
    </submittedName>
</protein>
<dbReference type="EMBL" id="LRPN01000027">
    <property type="protein sequence ID" value="KWZ84682.1"/>
    <property type="molecule type" value="Genomic_DNA"/>
</dbReference>
<evidence type="ECO:0000313" key="1">
    <source>
        <dbReference type="EMBL" id="AJO22288.1"/>
    </source>
</evidence>
<reference evidence="3" key="2">
    <citation type="submission" date="2015-01" db="EMBL/GenBank/DDBJ databases">
        <title>Comparative genome analysis of Bacillus coagulans HM-08, Clostridium butyricum HM-68, Bacillus subtilis HM-66 and Bacillus paralicheniformis BL-09.</title>
        <authorList>
            <person name="Zhang H."/>
        </authorList>
    </citation>
    <scope>NUCLEOTIDE SEQUENCE [LARGE SCALE GENOMIC DNA]</scope>
    <source>
        <strain evidence="3">HM-08</strain>
    </source>
</reference>
<dbReference type="Proteomes" id="UP000032024">
    <property type="component" value="Chromosome"/>
</dbReference>
<reference evidence="2" key="3">
    <citation type="submission" date="2016-01" db="EMBL/GenBank/DDBJ databases">
        <authorList>
            <person name="Oliw E.H."/>
        </authorList>
    </citation>
    <scope>NUCLEOTIDE SEQUENCE [LARGE SCALE GENOMIC DNA]</scope>
    <source>
        <strain evidence="2">GED7749B</strain>
    </source>
</reference>
<organism evidence="2 4">
    <name type="scientific">Heyndrickxia coagulans</name>
    <name type="common">Weizmannia coagulans</name>
    <dbReference type="NCBI Taxonomy" id="1398"/>
    <lineage>
        <taxon>Bacteria</taxon>
        <taxon>Bacillati</taxon>
        <taxon>Bacillota</taxon>
        <taxon>Bacilli</taxon>
        <taxon>Bacillales</taxon>
        <taxon>Bacillaceae</taxon>
        <taxon>Heyndrickxia</taxon>
    </lineage>
</organism>
<name>A0A0C5C1Y6_HEYCO</name>
<reference evidence="1" key="1">
    <citation type="submission" date="2015-01" db="EMBL/GenBank/DDBJ databases">
        <title>Comparative genome analysis of Bacillus coagulans HM-08, Clostridium butyricum HM-68, Bacillus subtilis HM-66 and Bacillus licheniformis BL-09.</title>
        <authorList>
            <person name="Zhang H."/>
        </authorList>
    </citation>
    <scope>NUCLEOTIDE SEQUENCE [LARGE SCALE GENOMIC DNA]</scope>
    <source>
        <strain evidence="1">HM-08</strain>
    </source>
</reference>
<gene>
    <name evidence="2" type="ORF">HMPREF3213_00772</name>
    <name evidence="1" type="ORF">SB48_HM08orf02358</name>
</gene>
<dbReference type="STRING" id="1398.AB434_3772"/>
<dbReference type="PATRIC" id="fig|1398.18.peg.1510"/>